<dbReference type="PANTHER" id="PTHR34047">
    <property type="entry name" value="NUCLEAR INTRON MATURASE 1, MITOCHONDRIAL-RELATED"/>
    <property type="match status" value="1"/>
</dbReference>
<organism evidence="3 4">
    <name type="scientific">Bacteroides cellulosilyticus</name>
    <dbReference type="NCBI Taxonomy" id="246787"/>
    <lineage>
        <taxon>Bacteria</taxon>
        <taxon>Pseudomonadati</taxon>
        <taxon>Bacteroidota</taxon>
        <taxon>Bacteroidia</taxon>
        <taxon>Bacteroidales</taxon>
        <taxon>Bacteroidaceae</taxon>
        <taxon>Bacteroides</taxon>
    </lineage>
</organism>
<gene>
    <name evidence="3" type="primary">ltrA_3</name>
    <name evidence="3" type="ORF">BcellWH2_03748</name>
</gene>
<dbReference type="AlphaFoldDB" id="A0A0P0GM51"/>
<evidence type="ECO:0000256" key="1">
    <source>
        <dbReference type="ARBA" id="ARBA00034120"/>
    </source>
</evidence>
<dbReference type="InterPro" id="IPR000477">
    <property type="entry name" value="RT_dom"/>
</dbReference>
<evidence type="ECO:0000259" key="2">
    <source>
        <dbReference type="PROSITE" id="PS50878"/>
    </source>
</evidence>
<dbReference type="GO" id="GO:0006397">
    <property type="term" value="P:mRNA processing"/>
    <property type="evidence" value="ECO:0007669"/>
    <property type="project" value="InterPro"/>
</dbReference>
<dbReference type="KEGG" id="bcel:BcellWH2_03748"/>
<dbReference type="EMBL" id="CP012801">
    <property type="protein sequence ID" value="ALJ60970.1"/>
    <property type="molecule type" value="Genomic_DNA"/>
</dbReference>
<dbReference type="RefSeq" id="WP_029427348.1">
    <property type="nucleotide sequence ID" value="NZ_CP012801.1"/>
</dbReference>
<dbReference type="PATRIC" id="fig|246787.4.peg.3877"/>
<dbReference type="InterPro" id="IPR043502">
    <property type="entry name" value="DNA/RNA_pol_sf"/>
</dbReference>
<sequence length="602" mass="70678">MRNPEKVLNTLCVHSKVSDYKYERLYRILFNEEMFYVAYQRIYAKQGNMTSGTDGKTIDQMSIQRIEHIIESLRNETYQPKPVKRVYIPKKNGGKRPLGIPSFEDKLVQEVARMILEAIYEGYFESTSHGFRPYKSCHTALTHIQRQFTGTRWFIEGDIKGFFDNINHNILIATLRERISDERFLRLVRKFLNAGYVDNWKYNRTYSGTPQGGIISPLLANIYLDKFDKYMNDYIEKFNKGEKKRRNAVYFQKNTQAVNLRKKLRVETDPCVKAELTEEAKKLQMEMRNISCSHDMDENYRRMKYVRYADDFIIGVIGSKADCEKIKADITKYMNDVLNLELSAKKTLITHAQDTAKFLGYELSVRKSSAMKRNRKGVLQRDFNGRVVLTLPIETVKKKLKEYDAISFEQANGKEIWKPKSRSHLTAMQPHDILAQFNWEIRGFYNYYSIANNVSATCSKFGYIMEYSMYLTLAQKLRSTISKLKKKYQKNKQFIIPYKDDKGRQQYRILYDDGFKRQTTNANTNCDTQPFTVIVPPPTLVERLKTNRCELCGAESPTVMHHVRTLKTLSKEHEWNRIMLNRNRKTLAVCLSCNAKIQEHEK</sequence>
<dbReference type="Proteomes" id="UP000061809">
    <property type="component" value="Chromosome"/>
</dbReference>
<comment type="similarity">
    <text evidence="1">Belongs to the bacterial reverse transcriptase family.</text>
</comment>
<protein>
    <submittedName>
        <fullName evidence="3">Group II intron-encoded protein LtrA</fullName>
    </submittedName>
</protein>
<dbReference type="InterPro" id="IPR049030">
    <property type="entry name" value="AI2M-like_HNH"/>
</dbReference>
<name>A0A0P0GM51_9BACE</name>
<dbReference type="CDD" id="cd01651">
    <property type="entry name" value="RT_G2_intron"/>
    <property type="match status" value="1"/>
</dbReference>
<proteinExistence type="inferred from homology"/>
<dbReference type="InterPro" id="IPR024937">
    <property type="entry name" value="Domain_X"/>
</dbReference>
<accession>A0A0P0GM51</accession>
<evidence type="ECO:0000313" key="4">
    <source>
        <dbReference type="Proteomes" id="UP000061809"/>
    </source>
</evidence>
<dbReference type="Pfam" id="PF00078">
    <property type="entry name" value="RVT_1"/>
    <property type="match status" value="2"/>
</dbReference>
<dbReference type="SUPFAM" id="SSF56672">
    <property type="entry name" value="DNA/RNA polymerases"/>
    <property type="match status" value="1"/>
</dbReference>
<dbReference type="Pfam" id="PF01348">
    <property type="entry name" value="Intron_maturas2"/>
    <property type="match status" value="1"/>
</dbReference>
<feature type="domain" description="Reverse transcriptase" evidence="2">
    <location>
        <begin position="69"/>
        <end position="363"/>
    </location>
</feature>
<dbReference type="Pfam" id="PF21368">
    <property type="entry name" value="AI2M-like_HNH"/>
    <property type="match status" value="1"/>
</dbReference>
<dbReference type="PANTHER" id="PTHR34047:SF8">
    <property type="entry name" value="PROTEIN YKFC"/>
    <property type="match status" value="1"/>
</dbReference>
<dbReference type="PROSITE" id="PS50878">
    <property type="entry name" value="RT_POL"/>
    <property type="match status" value="1"/>
</dbReference>
<dbReference type="InterPro" id="IPR051083">
    <property type="entry name" value="GrpII_Intron_Splice-Mob/Def"/>
</dbReference>
<evidence type="ECO:0000313" key="3">
    <source>
        <dbReference type="EMBL" id="ALJ60970.1"/>
    </source>
</evidence>
<reference evidence="3 4" key="1">
    <citation type="journal article" date="2015" name="Science">
        <title>Genetic determinants of in vivo fitness and diet responsiveness in multiple human gut Bacteroides.</title>
        <authorList>
            <person name="Wu M."/>
            <person name="McNulty N.P."/>
            <person name="Rodionov D.A."/>
            <person name="Khoroshkin M.S."/>
            <person name="Griffin N.W."/>
            <person name="Cheng J."/>
            <person name="Latreille P."/>
            <person name="Kerstetter R.A."/>
            <person name="Terrapon N."/>
            <person name="Henrissat B."/>
            <person name="Osterman A.L."/>
            <person name="Gordon J.I."/>
        </authorList>
    </citation>
    <scope>NUCLEOTIDE SEQUENCE [LARGE SCALE GENOMIC DNA]</scope>
    <source>
        <strain evidence="3 4">WH2</strain>
    </source>
</reference>